<keyword evidence="8" id="KW-0238">DNA-binding</keyword>
<comment type="similarity">
    <text evidence="2">Belongs to the WhiB family.</text>
</comment>
<evidence type="ECO:0000313" key="12">
    <source>
        <dbReference type="EMBL" id="CAB5219769.1"/>
    </source>
</evidence>
<dbReference type="EMBL" id="LR798267">
    <property type="protein sequence ID" value="CAB5219769.1"/>
    <property type="molecule type" value="Genomic_DNA"/>
</dbReference>
<dbReference type="GO" id="GO:0046872">
    <property type="term" value="F:metal ion binding"/>
    <property type="evidence" value="ECO:0007669"/>
    <property type="project" value="UniProtKB-KW"/>
</dbReference>
<evidence type="ECO:0000256" key="9">
    <source>
        <dbReference type="ARBA" id="ARBA00023157"/>
    </source>
</evidence>
<organism evidence="12">
    <name type="scientific">uncultured Caudovirales phage</name>
    <dbReference type="NCBI Taxonomy" id="2100421"/>
    <lineage>
        <taxon>Viruses</taxon>
        <taxon>Duplodnaviria</taxon>
        <taxon>Heunggongvirae</taxon>
        <taxon>Uroviricota</taxon>
        <taxon>Caudoviricetes</taxon>
        <taxon>Peduoviridae</taxon>
        <taxon>Maltschvirus</taxon>
        <taxon>Maltschvirus maltsch</taxon>
    </lineage>
</organism>
<evidence type="ECO:0000256" key="5">
    <source>
        <dbReference type="ARBA" id="ARBA00023004"/>
    </source>
</evidence>
<keyword evidence="10" id="KW-0804">Transcription</keyword>
<dbReference type="GO" id="GO:0045892">
    <property type="term" value="P:negative regulation of DNA-templated transcription"/>
    <property type="evidence" value="ECO:0007669"/>
    <property type="project" value="TreeGrafter"/>
</dbReference>
<dbReference type="InterPro" id="IPR003482">
    <property type="entry name" value="Whib"/>
</dbReference>
<gene>
    <name evidence="12" type="ORF">UFOVP221_133</name>
</gene>
<protein>
    <submittedName>
        <fullName evidence="12">Transcription factor WhiB</fullName>
    </submittedName>
</protein>
<evidence type="ECO:0000256" key="8">
    <source>
        <dbReference type="ARBA" id="ARBA00023125"/>
    </source>
</evidence>
<evidence type="ECO:0000256" key="1">
    <source>
        <dbReference type="ARBA" id="ARBA00001966"/>
    </source>
</evidence>
<evidence type="ECO:0000256" key="4">
    <source>
        <dbReference type="ARBA" id="ARBA00022723"/>
    </source>
</evidence>
<reference evidence="12" key="1">
    <citation type="submission" date="2020-05" db="EMBL/GenBank/DDBJ databases">
        <authorList>
            <person name="Chiriac C."/>
            <person name="Salcher M."/>
            <person name="Ghai R."/>
            <person name="Kavagutti S V."/>
        </authorList>
    </citation>
    <scope>NUCLEOTIDE SEQUENCE</scope>
</reference>
<dbReference type="PROSITE" id="PS51674">
    <property type="entry name" value="4FE4S_WBL"/>
    <property type="match status" value="1"/>
</dbReference>
<keyword evidence="5" id="KW-0408">Iron</keyword>
<dbReference type="InterPro" id="IPR034768">
    <property type="entry name" value="4FE4S_WBL"/>
</dbReference>
<keyword evidence="3" id="KW-0004">4Fe-4S</keyword>
<sequence length="106" mass="12325">MVYKDETWRDDAACSGKDTELFFPPRDKTKYREIAAQAKVFCLGENGNTPCPVLKECLWYAIDSDELHGIWGGMSHRERNALVRKWRRNPQGTTLQEYIMNLEKGK</sequence>
<evidence type="ECO:0000256" key="2">
    <source>
        <dbReference type="ARBA" id="ARBA00006597"/>
    </source>
</evidence>
<dbReference type="GO" id="GO:0003677">
    <property type="term" value="F:DNA binding"/>
    <property type="evidence" value="ECO:0007669"/>
    <property type="project" value="UniProtKB-KW"/>
</dbReference>
<feature type="domain" description="4Fe-4S Wbl-type" evidence="11">
    <location>
        <begin position="13"/>
        <end position="81"/>
    </location>
</feature>
<dbReference type="PANTHER" id="PTHR38839">
    <property type="entry name" value="TRANSCRIPTIONAL REGULATOR WHID-RELATED"/>
    <property type="match status" value="1"/>
</dbReference>
<keyword evidence="7" id="KW-0805">Transcription regulation</keyword>
<accession>A0A6J7WP04</accession>
<dbReference type="GO" id="GO:0047134">
    <property type="term" value="F:protein-disulfide reductase [NAD(P)H] activity"/>
    <property type="evidence" value="ECO:0007669"/>
    <property type="project" value="TreeGrafter"/>
</dbReference>
<keyword evidence="9" id="KW-1015">Disulfide bond</keyword>
<evidence type="ECO:0000256" key="6">
    <source>
        <dbReference type="ARBA" id="ARBA00023014"/>
    </source>
</evidence>
<proteinExistence type="inferred from homology"/>
<evidence type="ECO:0000259" key="11">
    <source>
        <dbReference type="PROSITE" id="PS51674"/>
    </source>
</evidence>
<evidence type="ECO:0000256" key="3">
    <source>
        <dbReference type="ARBA" id="ARBA00022485"/>
    </source>
</evidence>
<evidence type="ECO:0000256" key="7">
    <source>
        <dbReference type="ARBA" id="ARBA00023015"/>
    </source>
</evidence>
<evidence type="ECO:0000256" key="10">
    <source>
        <dbReference type="ARBA" id="ARBA00023163"/>
    </source>
</evidence>
<keyword evidence="6" id="KW-0411">Iron-sulfur</keyword>
<name>A0A6J7WP04_9CAUD</name>
<comment type="cofactor">
    <cofactor evidence="1">
        <name>[4Fe-4S] cluster</name>
        <dbReference type="ChEBI" id="CHEBI:49883"/>
    </cofactor>
</comment>
<dbReference type="Pfam" id="PF02467">
    <property type="entry name" value="Whib"/>
    <property type="match status" value="1"/>
</dbReference>
<dbReference type="GO" id="GO:0051539">
    <property type="term" value="F:4 iron, 4 sulfur cluster binding"/>
    <property type="evidence" value="ECO:0007669"/>
    <property type="project" value="UniProtKB-KW"/>
</dbReference>
<keyword evidence="4" id="KW-0479">Metal-binding</keyword>
<dbReference type="HAMAP" id="MF_01479">
    <property type="entry name" value="WhiB"/>
    <property type="match status" value="1"/>
</dbReference>